<feature type="region of interest" description="Disordered" evidence="1">
    <location>
        <begin position="393"/>
        <end position="441"/>
    </location>
</feature>
<feature type="compositionally biased region" description="Acidic residues" evidence="1">
    <location>
        <begin position="106"/>
        <end position="118"/>
    </location>
</feature>
<comment type="caution">
    <text evidence="2">The sequence shown here is derived from an EMBL/GenBank/DDBJ whole genome shotgun (WGS) entry which is preliminary data.</text>
</comment>
<keyword evidence="3" id="KW-1185">Reference proteome</keyword>
<proteinExistence type="predicted"/>
<accession>A0A9N8EM12</accession>
<evidence type="ECO:0000256" key="1">
    <source>
        <dbReference type="SAM" id="MobiDB-lite"/>
    </source>
</evidence>
<protein>
    <submittedName>
        <fullName evidence="2">Uncharacterized protein</fullName>
    </submittedName>
</protein>
<evidence type="ECO:0000313" key="2">
    <source>
        <dbReference type="EMBL" id="CAB9523592.1"/>
    </source>
</evidence>
<feature type="compositionally biased region" description="Basic and acidic residues" evidence="1">
    <location>
        <begin position="37"/>
        <end position="50"/>
    </location>
</feature>
<name>A0A9N8EM12_9STRA</name>
<feature type="compositionally biased region" description="Basic and acidic residues" evidence="1">
    <location>
        <begin position="1"/>
        <end position="12"/>
    </location>
</feature>
<dbReference type="OrthoDB" id="45127at2759"/>
<feature type="compositionally biased region" description="Acidic residues" evidence="1">
    <location>
        <begin position="394"/>
        <end position="403"/>
    </location>
</feature>
<feature type="region of interest" description="Disordered" evidence="1">
    <location>
        <begin position="1104"/>
        <end position="1127"/>
    </location>
</feature>
<feature type="compositionally biased region" description="Basic and acidic residues" evidence="1">
    <location>
        <begin position="411"/>
        <end position="424"/>
    </location>
</feature>
<dbReference type="EMBL" id="CAICTM010001433">
    <property type="protein sequence ID" value="CAB9523592.1"/>
    <property type="molecule type" value="Genomic_DNA"/>
</dbReference>
<dbReference type="Proteomes" id="UP001153069">
    <property type="component" value="Unassembled WGS sequence"/>
</dbReference>
<feature type="region of interest" description="Disordered" evidence="1">
    <location>
        <begin position="1"/>
        <end position="150"/>
    </location>
</feature>
<feature type="region of interest" description="Disordered" evidence="1">
    <location>
        <begin position="226"/>
        <end position="262"/>
    </location>
</feature>
<dbReference type="AlphaFoldDB" id="A0A9N8EM12"/>
<gene>
    <name evidence="2" type="ORF">SEMRO_1435_G272370.1</name>
</gene>
<feature type="compositionally biased region" description="Basic and acidic residues" evidence="1">
    <location>
        <begin position="73"/>
        <end position="105"/>
    </location>
</feature>
<organism evidence="2 3">
    <name type="scientific">Seminavis robusta</name>
    <dbReference type="NCBI Taxonomy" id="568900"/>
    <lineage>
        <taxon>Eukaryota</taxon>
        <taxon>Sar</taxon>
        <taxon>Stramenopiles</taxon>
        <taxon>Ochrophyta</taxon>
        <taxon>Bacillariophyta</taxon>
        <taxon>Bacillariophyceae</taxon>
        <taxon>Bacillariophycidae</taxon>
        <taxon>Naviculales</taxon>
        <taxon>Naviculaceae</taxon>
        <taxon>Seminavis</taxon>
    </lineage>
</organism>
<feature type="region of interest" description="Disordered" evidence="1">
    <location>
        <begin position="340"/>
        <end position="360"/>
    </location>
</feature>
<sequence length="1145" mass="127034">MQADQDDKKPDQEQEESVFTEGDDHSSSSSSSAKPSNDNEKVKPGKHESPSDSGEEEEKKEYKSDSSSLVEDSNLKEKTREEENDDNSSKRARDGGKITVDTDERLSEEDGEGAEEEDGRGSLGEADSEDESNLENNNQHHTESSRAEAPVFEELGVPFLLYRNHNEEDALLLETQPGGNAPWAARQQHTGPELQAKFIHSNTMALRRSQARWYYPMDYPVVQAALVEQPNQKRRKRRTDPGSTSDKKSTHNQLDPFRNEQADSARGFFESRVFGLVDSARQTMLDTADHPDDNDVYCMHNQPFATPDYTWEDMVRSKSFKRRKLLQAYRKSDCTYIPATWKHQRGRNSKEPPKLHLNQSRQNDSKFFAQQRLDLADPAYLAPFPLQSLVQSLQEDDGDDDGDAYGSPNSDNDKHRNTRPDSLRKSRQRQKQHPQPNDDDGAVFGNCIACAPCTCPGCTSHEKGPNWFLLHPVGELLETIVASTLKTRYGLADNAILRTQENMKQQKKVAKRPSYNQIDVGDSVRQIEQCGGQTGSVFFARTTIHVTVFSVLPCQDDSLADERRRQKRNATSSTKKLCWGTFQLTKLQRIDLRSFNRHSSSYFPLHVASYTTFSGSFLTGYQCKVVVLSSDSTKGIECNTLHHFLLPIPPDKKNYSTESLPQPHCTKHIIRNLRSISQVVFSNRHPMVLWASALSFVRPAPTADHASRSSNIQPRAGHGSALYEIDLRTSEATYRWSPSAEDFLVETVHSISCIAVNSRNDGSSRKDTLWVSSISAGKMYELDPSFTVLRVVNSWSLAGLCDGFGVALPHLDSGALIVKAAVSKTTACPGSDWSLHQLPFVSIRASATTGIQMFQSASEKPPFQADNLETAISCALTPAQRKYVCMSSFITLPKFPPNKVACGLASVMLPLSSFVAEGDRVRAGIPSDACDHINCLITMVSSGDIQAHILLGSSDGIWNNSELPGGIPLGIGAGVSKLATSITTVANNGPEYKLAGGMGLHLGVHVDMNQERKWPSTERWGGSEQRSVRPFKYSDLQRLSAGERHDPEGNADDSYIIRRLRNLHDSLPAPLTRESQRGMGCPDVRLGQVDIETSVEAFQAIMTGERNPLDSSGAVTENVDRSDVTNQLLDKVKQQWDKHGESDGG</sequence>
<evidence type="ECO:0000313" key="3">
    <source>
        <dbReference type="Proteomes" id="UP001153069"/>
    </source>
</evidence>
<reference evidence="2" key="1">
    <citation type="submission" date="2020-06" db="EMBL/GenBank/DDBJ databases">
        <authorList>
            <consortium name="Plant Systems Biology data submission"/>
        </authorList>
    </citation>
    <scope>NUCLEOTIDE SEQUENCE</scope>
    <source>
        <strain evidence="2">D6</strain>
    </source>
</reference>